<evidence type="ECO:0000313" key="2">
    <source>
        <dbReference type="Proteomes" id="UP001153069"/>
    </source>
</evidence>
<protein>
    <submittedName>
        <fullName evidence="1">Uncharacterized protein</fullName>
    </submittedName>
</protein>
<dbReference type="InterPro" id="IPR032675">
    <property type="entry name" value="LRR_dom_sf"/>
</dbReference>
<sequence>MVVPNDSSSTCLDNVPLTEKAAFVELDSLFVNVDSKAWSERACDRALTILQRHPRLWSLRMGPSRQKPLHLFLLSPAASRLDAIQAIRGMMTEEEDLKRTDETALHSACKSRYASDQVIQFIFENTNPLARVHCNAQGMPPLVYLFMDPNGTGRSSPNLSALKLLLQASPELVKANHPSSGKDQDLLAVAMSLGCSSDVYNVLWEYYPEGQQSFRLCSDYHAGPDRLDMPEAQVLCQMLPHLNTLVCQPQQWATAQAMDTLCQHMATNTTITELDISLSSDTMTPESCQLWTHMLQANTTLTKLKIHAETHQMVQLPGRRVVKTFRSLVSNHDDDSTLLQSILQGLSQNQSLQELELSCFKFPSTALPDTLQQTPPSAPLTTLQLTHCYMPSYQWLSPLLTPSLQQLTMSFRQEPKAPKPQDMTDTLVHILDHCSCLRSLHVGKHDPSVLGGVATRVDDVLKALQRNTSLQTLAIHSLLEQTRHKQHLEHILQRGGNTTLQELPYPSFGECLYSSWEDCEDGNPEALGRIPYYLLWNRFGRHRVQHQGDCTKPKLVELVGCVNEASTEELPRIYQQDILFDLLLETPGVWAC</sequence>
<dbReference type="EMBL" id="CAICTM010001165">
    <property type="protein sequence ID" value="CAB9521126.1"/>
    <property type="molecule type" value="Genomic_DNA"/>
</dbReference>
<reference evidence="1" key="1">
    <citation type="submission" date="2020-06" db="EMBL/GenBank/DDBJ databases">
        <authorList>
            <consortium name="Plant Systems Biology data submission"/>
        </authorList>
    </citation>
    <scope>NUCLEOTIDE SEQUENCE</scope>
    <source>
        <strain evidence="1">D6</strain>
    </source>
</reference>
<evidence type="ECO:0000313" key="1">
    <source>
        <dbReference type="EMBL" id="CAB9521126.1"/>
    </source>
</evidence>
<gene>
    <name evidence="1" type="ORF">SEMRO_1167_G248300.1</name>
</gene>
<dbReference type="AlphaFoldDB" id="A0A9N8HPC3"/>
<accession>A0A9N8HPC3</accession>
<organism evidence="1 2">
    <name type="scientific">Seminavis robusta</name>
    <dbReference type="NCBI Taxonomy" id="568900"/>
    <lineage>
        <taxon>Eukaryota</taxon>
        <taxon>Sar</taxon>
        <taxon>Stramenopiles</taxon>
        <taxon>Ochrophyta</taxon>
        <taxon>Bacillariophyta</taxon>
        <taxon>Bacillariophyceae</taxon>
        <taxon>Bacillariophycidae</taxon>
        <taxon>Naviculales</taxon>
        <taxon>Naviculaceae</taxon>
        <taxon>Seminavis</taxon>
    </lineage>
</organism>
<proteinExistence type="predicted"/>
<dbReference type="SUPFAM" id="SSF52047">
    <property type="entry name" value="RNI-like"/>
    <property type="match status" value="1"/>
</dbReference>
<dbReference type="Gene3D" id="3.80.10.10">
    <property type="entry name" value="Ribonuclease Inhibitor"/>
    <property type="match status" value="2"/>
</dbReference>
<comment type="caution">
    <text evidence="1">The sequence shown here is derived from an EMBL/GenBank/DDBJ whole genome shotgun (WGS) entry which is preliminary data.</text>
</comment>
<dbReference type="Proteomes" id="UP001153069">
    <property type="component" value="Unassembled WGS sequence"/>
</dbReference>
<keyword evidence="2" id="KW-1185">Reference proteome</keyword>
<name>A0A9N8HPC3_9STRA</name>